<dbReference type="Proteomes" id="UP000265926">
    <property type="component" value="Unassembled WGS sequence"/>
</dbReference>
<protein>
    <submittedName>
        <fullName evidence="1">DUF1059 domain-containing protein</fullName>
    </submittedName>
</protein>
<accession>A0A399T443</accession>
<evidence type="ECO:0000313" key="1">
    <source>
        <dbReference type="EMBL" id="RIJ50648.1"/>
    </source>
</evidence>
<dbReference type="AlphaFoldDB" id="A0A399T443"/>
<reference evidence="1 2" key="1">
    <citation type="submission" date="2018-08" db="EMBL/GenBank/DDBJ databases">
        <title>Pallidiluteibacterium maritimus gen. nov., sp. nov., isolated from coastal sediment.</title>
        <authorList>
            <person name="Zhou L.Y."/>
        </authorList>
    </citation>
    <scope>NUCLEOTIDE SEQUENCE [LARGE SCALE GENOMIC DNA]</scope>
    <source>
        <strain evidence="1 2">XSD2</strain>
    </source>
</reference>
<dbReference type="EMBL" id="QWGR01000001">
    <property type="protein sequence ID" value="RIJ50648.1"/>
    <property type="molecule type" value="Genomic_DNA"/>
</dbReference>
<dbReference type="Pfam" id="PF06348">
    <property type="entry name" value="DUF1059"/>
    <property type="match status" value="1"/>
</dbReference>
<proteinExistence type="predicted"/>
<sequence length="61" mass="6697">MGSVKVIRCSDAGFDCDAVFRSESEEELMAQVAAHAKEAHNLTEITEEVVQKVKSIMKVEA</sequence>
<evidence type="ECO:0000313" key="2">
    <source>
        <dbReference type="Proteomes" id="UP000265926"/>
    </source>
</evidence>
<dbReference type="RefSeq" id="WP_119436117.1">
    <property type="nucleotide sequence ID" value="NZ_QWGR01000001.1"/>
</dbReference>
<dbReference type="InterPro" id="IPR009409">
    <property type="entry name" value="DUF1059"/>
</dbReference>
<dbReference type="OrthoDB" id="1450972at2"/>
<gene>
    <name evidence="1" type="ORF">D1614_01565</name>
</gene>
<name>A0A399T443_9BACT</name>
<comment type="caution">
    <text evidence="1">The sequence shown here is derived from an EMBL/GenBank/DDBJ whole genome shotgun (WGS) entry which is preliminary data.</text>
</comment>
<organism evidence="1 2">
    <name type="scientific">Maribellus luteus</name>
    <dbReference type="NCBI Taxonomy" id="2305463"/>
    <lineage>
        <taxon>Bacteria</taxon>
        <taxon>Pseudomonadati</taxon>
        <taxon>Bacteroidota</taxon>
        <taxon>Bacteroidia</taxon>
        <taxon>Marinilabiliales</taxon>
        <taxon>Prolixibacteraceae</taxon>
        <taxon>Maribellus</taxon>
    </lineage>
</organism>
<keyword evidence="2" id="KW-1185">Reference proteome</keyword>